<dbReference type="OrthoDB" id="6058856at2"/>
<evidence type="ECO:0000313" key="3">
    <source>
        <dbReference type="Proteomes" id="UP000199577"/>
    </source>
</evidence>
<dbReference type="RefSeq" id="WP_090974677.1">
    <property type="nucleotide sequence ID" value="NZ_FOLL01000018.1"/>
</dbReference>
<dbReference type="EMBL" id="FOLL01000018">
    <property type="protein sequence ID" value="SFC67306.1"/>
    <property type="molecule type" value="Genomic_DNA"/>
</dbReference>
<gene>
    <name evidence="2" type="ORF">SAMN05421747_11851</name>
</gene>
<dbReference type="PANTHER" id="PTHR36836">
    <property type="entry name" value="COLANIC ACID BIOSYNTHESIS PROTEIN WCAK"/>
    <property type="match status" value="1"/>
</dbReference>
<dbReference type="Proteomes" id="UP000199577">
    <property type="component" value="Unassembled WGS sequence"/>
</dbReference>
<protein>
    <submittedName>
        <fullName evidence="2">Polysaccharide pyruvyl transferase family protein WcaK</fullName>
    </submittedName>
</protein>
<dbReference type="STRING" id="623281.SAMN05421747_11851"/>
<dbReference type="InterPro" id="IPR007345">
    <property type="entry name" value="Polysacch_pyruvyl_Trfase"/>
</dbReference>
<organism evidence="2 3">
    <name type="scientific">Parapedobacter composti</name>
    <dbReference type="NCBI Taxonomy" id="623281"/>
    <lineage>
        <taxon>Bacteria</taxon>
        <taxon>Pseudomonadati</taxon>
        <taxon>Bacteroidota</taxon>
        <taxon>Sphingobacteriia</taxon>
        <taxon>Sphingobacteriales</taxon>
        <taxon>Sphingobacteriaceae</taxon>
        <taxon>Parapedobacter</taxon>
    </lineage>
</organism>
<dbReference type="PANTHER" id="PTHR36836:SF1">
    <property type="entry name" value="COLANIC ACID BIOSYNTHESIS PROTEIN WCAK"/>
    <property type="match status" value="1"/>
</dbReference>
<keyword evidence="2" id="KW-0808">Transferase</keyword>
<reference evidence="2 3" key="1">
    <citation type="submission" date="2016-10" db="EMBL/GenBank/DDBJ databases">
        <authorList>
            <person name="de Groot N.N."/>
        </authorList>
    </citation>
    <scope>NUCLEOTIDE SEQUENCE [LARGE SCALE GENOMIC DNA]</scope>
    <source>
        <strain evidence="2 3">DSM 22900</strain>
    </source>
</reference>
<accession>A0A1I1L2N1</accession>
<feature type="domain" description="Polysaccharide pyruvyl transferase" evidence="1">
    <location>
        <begin position="79"/>
        <end position="332"/>
    </location>
</feature>
<name>A0A1I1L2N1_9SPHI</name>
<evidence type="ECO:0000313" key="2">
    <source>
        <dbReference type="EMBL" id="SFC67306.1"/>
    </source>
</evidence>
<proteinExistence type="predicted"/>
<evidence type="ECO:0000259" key="1">
    <source>
        <dbReference type="Pfam" id="PF04230"/>
    </source>
</evidence>
<sequence length="402" mass="44954">MNRNDSKQIGIIWANPYNKNLGVAALAYASLALLHDVARAHGVRAAFSFFGSERTGMDELTVGDASIPFRNIPGLDFRDWKWRLKLLLAPHKYGLNDIRAIDYAFDIAEGDSFTDIYGDVRFRKIRNSKVYFGKRVKKLVLLPQTIGPFRNPENERSALQAMTYADLIISRDRQSYDYTAGHLPHHKLAESIDVAFYLPFSSLRFDGDRIHVGVNVSGLLWNGGYTRNNQFAMQTDYKSLIRKTLTFLCAMENVQVHLVSHVIPEQQPVEDDYAAALALKEEFPGAVVAPRFSSPIEAKNYIGGLDFFTGARMHACIAAFAANVPVYPMAYSRKFNGLFADTLRYPWLGDCVNDGEADVFSGLRAAFDNREALKVAIAEANQTIVAPRLSALKDLLSNILQS</sequence>
<keyword evidence="3" id="KW-1185">Reference proteome</keyword>
<dbReference type="AlphaFoldDB" id="A0A1I1L2N1"/>
<dbReference type="GO" id="GO:0016740">
    <property type="term" value="F:transferase activity"/>
    <property type="evidence" value="ECO:0007669"/>
    <property type="project" value="UniProtKB-KW"/>
</dbReference>
<dbReference type="Pfam" id="PF04230">
    <property type="entry name" value="PS_pyruv_trans"/>
    <property type="match status" value="1"/>
</dbReference>